<gene>
    <name evidence="1" type="ORF">LCGC14_2299950</name>
</gene>
<organism evidence="1">
    <name type="scientific">marine sediment metagenome</name>
    <dbReference type="NCBI Taxonomy" id="412755"/>
    <lineage>
        <taxon>unclassified sequences</taxon>
        <taxon>metagenomes</taxon>
        <taxon>ecological metagenomes</taxon>
    </lineage>
</organism>
<accession>A0A0F9F171</accession>
<protein>
    <recommendedName>
        <fullName evidence="2">Tc1-like transposase DDE domain-containing protein</fullName>
    </recommendedName>
</protein>
<dbReference type="EMBL" id="LAZR01032402">
    <property type="protein sequence ID" value="KKL50995.1"/>
    <property type="molecule type" value="Genomic_DNA"/>
</dbReference>
<reference evidence="1" key="1">
    <citation type="journal article" date="2015" name="Nature">
        <title>Complex archaea that bridge the gap between prokaryotes and eukaryotes.</title>
        <authorList>
            <person name="Spang A."/>
            <person name="Saw J.H."/>
            <person name="Jorgensen S.L."/>
            <person name="Zaremba-Niedzwiedzka K."/>
            <person name="Martijn J."/>
            <person name="Lind A.E."/>
            <person name="van Eijk R."/>
            <person name="Schleper C."/>
            <person name="Guy L."/>
            <person name="Ettema T.J."/>
        </authorList>
    </citation>
    <scope>NUCLEOTIDE SEQUENCE</scope>
</reference>
<dbReference type="AlphaFoldDB" id="A0A0F9F171"/>
<name>A0A0F9F171_9ZZZZ</name>
<sequence>MNLKKLVFIDESGAKTNMTRLYGRAKSGQRVVDN</sequence>
<evidence type="ECO:0000313" key="1">
    <source>
        <dbReference type="EMBL" id="KKL50995.1"/>
    </source>
</evidence>
<proteinExistence type="predicted"/>
<comment type="caution">
    <text evidence="1">The sequence shown here is derived from an EMBL/GenBank/DDBJ whole genome shotgun (WGS) entry which is preliminary data.</text>
</comment>
<evidence type="ECO:0008006" key="2">
    <source>
        <dbReference type="Google" id="ProtNLM"/>
    </source>
</evidence>
<feature type="non-terminal residue" evidence="1">
    <location>
        <position position="34"/>
    </location>
</feature>